<dbReference type="NCBIfam" id="TIGR00728">
    <property type="entry name" value="OPT_sfam"/>
    <property type="match status" value="1"/>
</dbReference>
<dbReference type="EMBL" id="AMCV02000007">
    <property type="protein sequence ID" value="TDZ23112.1"/>
    <property type="molecule type" value="Genomic_DNA"/>
</dbReference>
<keyword evidence="10" id="KW-1185">Reference proteome</keyword>
<proteinExistence type="inferred from homology"/>
<feature type="transmembrane region" description="Helical" evidence="8">
    <location>
        <begin position="673"/>
        <end position="698"/>
    </location>
</feature>
<evidence type="ECO:0000313" key="9">
    <source>
        <dbReference type="EMBL" id="TDZ23112.1"/>
    </source>
</evidence>
<organism evidence="9 10">
    <name type="scientific">Colletotrichum orbiculare (strain 104-T / ATCC 96160 / CBS 514.97 / LARS 414 / MAFF 240422)</name>
    <name type="common">Cucumber anthracnose fungus</name>
    <name type="synonym">Colletotrichum lagenarium</name>
    <dbReference type="NCBI Taxonomy" id="1213857"/>
    <lineage>
        <taxon>Eukaryota</taxon>
        <taxon>Fungi</taxon>
        <taxon>Dikarya</taxon>
        <taxon>Ascomycota</taxon>
        <taxon>Pezizomycotina</taxon>
        <taxon>Sordariomycetes</taxon>
        <taxon>Hypocreomycetidae</taxon>
        <taxon>Glomerellales</taxon>
        <taxon>Glomerellaceae</taxon>
        <taxon>Colletotrichum</taxon>
        <taxon>Colletotrichum orbiculare species complex</taxon>
    </lineage>
</organism>
<comment type="similarity">
    <text evidence="2">Belongs to the oligopeptide OPT transporter family.</text>
</comment>
<feature type="transmembrane region" description="Helical" evidence="8">
    <location>
        <begin position="642"/>
        <end position="661"/>
    </location>
</feature>
<evidence type="ECO:0000256" key="7">
    <source>
        <dbReference type="SAM" id="MobiDB-lite"/>
    </source>
</evidence>
<evidence type="ECO:0000313" key="10">
    <source>
        <dbReference type="Proteomes" id="UP000014480"/>
    </source>
</evidence>
<dbReference type="GO" id="GO:0035673">
    <property type="term" value="F:oligopeptide transmembrane transporter activity"/>
    <property type="evidence" value="ECO:0007669"/>
    <property type="project" value="InterPro"/>
</dbReference>
<protein>
    <submittedName>
        <fullName evidence="9">Oligopeptide transporter</fullName>
    </submittedName>
</protein>
<feature type="transmembrane region" description="Helical" evidence="8">
    <location>
        <begin position="493"/>
        <end position="514"/>
    </location>
</feature>
<keyword evidence="4 8" id="KW-0812">Transmembrane</keyword>
<dbReference type="InterPro" id="IPR045035">
    <property type="entry name" value="YSL-like"/>
</dbReference>
<comment type="subcellular location">
    <subcellularLocation>
        <location evidence="1">Membrane</location>
        <topology evidence="1">Multi-pass membrane protein</topology>
    </subcellularLocation>
</comment>
<feature type="transmembrane region" description="Helical" evidence="8">
    <location>
        <begin position="71"/>
        <end position="91"/>
    </location>
</feature>
<dbReference type="STRING" id="1213857.A0A484FZ07"/>
<dbReference type="AlphaFoldDB" id="A0A484FZ07"/>
<dbReference type="PANTHER" id="PTHR31645">
    <property type="entry name" value="OLIGOPEPTIDE TRANSPORTER YGL114W-RELATED"/>
    <property type="match status" value="1"/>
</dbReference>
<keyword evidence="6 8" id="KW-0472">Membrane</keyword>
<evidence type="ECO:0000256" key="3">
    <source>
        <dbReference type="ARBA" id="ARBA00022448"/>
    </source>
</evidence>
<feature type="transmembrane region" description="Helical" evidence="8">
    <location>
        <begin position="317"/>
        <end position="334"/>
    </location>
</feature>
<sequence>MAPSRGHPDEEVPTPEGDRPAELRRGLQGHPPRIDPIIEGRSFTIRGVLVGLLVGLVICFSNMYFGLQTGWVSTMTMPASLMGFGIFKILSRHLEFPFSPVENVLVQTVAGSMAIMPLGCGFVGVLPAMNYLLTPEEQGPLHISLWKLVLWSLGLCYFGVVFAVPLRRQVIIRERLRFPSGFSTAVLIGVLHGQTRKAHLGGSSDAVSGGFASLVPHHDSRHDYSAVDERDHVDATQSTTDHENGSIIHGQDWVKNMRLLLICFGVSGSYTLCTYFLPTLRTIPIFGTSAAGIWLWTLNPSPAYIGQGIIMGPETTLHMLMGAVLGWGILSPLAKSRGWAPGTIDDWETGSKGWIVWISLAIMLADAVVSLGYTATRPLTAAIFGVSRNDLWRQGLLNLQHRLSGDYAALTTEEADDTETTITSRLLPRGRQLPAASRSRPHSTTAQGGALDDEVDAPEDQQISNRYVSVGLVLSILLCITTTQIVFGNLVPLYATIAAVLMALILSIMGVRALGETDLNPVSGISKLAQLFFALIVPQANKSSVLINLVAGAVSEAGALQAGDMMQDLKTGHLLGAAPNAQFWGQVIGATVGAVVSAFVYQLYTSVYTIPGDLFQVPTGYVWIFTARLVTGKGLPPMAREWAVSFGVIFATTTLVRAAAVGKAWRPFVPGGIAVAVGIYNVPSFTLARTVGGLLSWYWVSRRGQSSTPLIVLASGFILGEGFLSIVNLVLQSLAISHY</sequence>
<feature type="transmembrane region" description="Helical" evidence="8">
    <location>
        <begin position="43"/>
        <end position="65"/>
    </location>
</feature>
<dbReference type="Pfam" id="PF03169">
    <property type="entry name" value="OPT"/>
    <property type="match status" value="1"/>
</dbReference>
<reference evidence="10" key="2">
    <citation type="journal article" date="2019" name="Mol. Plant Microbe Interact.">
        <title>Genome sequence resources for four phytopathogenic fungi from the Colletotrichum orbiculare species complex.</title>
        <authorList>
            <person name="Gan P."/>
            <person name="Tsushima A."/>
            <person name="Narusaka M."/>
            <person name="Narusaka Y."/>
            <person name="Takano Y."/>
            <person name="Kubo Y."/>
            <person name="Shirasu K."/>
        </authorList>
    </citation>
    <scope>GENOME REANNOTATION</scope>
    <source>
        <strain evidence="10">104-T / ATCC 96160 / CBS 514.97 / LARS 414 / MAFF 240422</strain>
    </source>
</reference>
<feature type="region of interest" description="Disordered" evidence="7">
    <location>
        <begin position="432"/>
        <end position="455"/>
    </location>
</feature>
<dbReference type="OrthoDB" id="627262at2759"/>
<feature type="transmembrane region" description="Helical" evidence="8">
    <location>
        <begin position="103"/>
        <end position="128"/>
    </location>
</feature>
<reference evidence="10" key="1">
    <citation type="journal article" date="2013" name="New Phytol.">
        <title>Comparative genomic and transcriptomic analyses reveal the hemibiotrophic stage shift of Colletotrichum fungi.</title>
        <authorList>
            <person name="Gan P."/>
            <person name="Ikeda K."/>
            <person name="Irieda H."/>
            <person name="Narusaka M."/>
            <person name="O'Connell R.J."/>
            <person name="Narusaka Y."/>
            <person name="Takano Y."/>
            <person name="Kubo Y."/>
            <person name="Shirasu K."/>
        </authorList>
    </citation>
    <scope>NUCLEOTIDE SEQUENCE [LARGE SCALE GENOMIC DNA]</scope>
    <source>
        <strain evidence="10">104-T / ATCC 96160 / CBS 514.97 / LARS 414 / MAFF 240422</strain>
    </source>
</reference>
<feature type="compositionally biased region" description="Basic and acidic residues" evidence="7">
    <location>
        <begin position="1"/>
        <end position="25"/>
    </location>
</feature>
<feature type="transmembrane region" description="Helical" evidence="8">
    <location>
        <begin position="259"/>
        <end position="277"/>
    </location>
</feature>
<dbReference type="InterPro" id="IPR004813">
    <property type="entry name" value="OPT"/>
</dbReference>
<dbReference type="PANTHER" id="PTHR31645:SF0">
    <property type="entry name" value="OLIGOPEPTIDE TRANSPORTER YGL114W-RELATED"/>
    <property type="match status" value="1"/>
</dbReference>
<evidence type="ECO:0000256" key="1">
    <source>
        <dbReference type="ARBA" id="ARBA00004141"/>
    </source>
</evidence>
<feature type="transmembrane region" description="Helical" evidence="8">
    <location>
        <begin position="583"/>
        <end position="604"/>
    </location>
</feature>
<feature type="transmembrane region" description="Helical" evidence="8">
    <location>
        <begin position="283"/>
        <end position="305"/>
    </location>
</feature>
<keyword evidence="3" id="KW-0813">Transport</keyword>
<feature type="transmembrane region" description="Helical" evidence="8">
    <location>
        <begin position="148"/>
        <end position="166"/>
    </location>
</feature>
<feature type="region of interest" description="Disordered" evidence="7">
    <location>
        <begin position="1"/>
        <end position="32"/>
    </location>
</feature>
<evidence type="ECO:0000256" key="4">
    <source>
        <dbReference type="ARBA" id="ARBA00022692"/>
    </source>
</evidence>
<gene>
    <name evidence="9" type="ORF">Cob_v004064</name>
</gene>
<dbReference type="Proteomes" id="UP000014480">
    <property type="component" value="Unassembled WGS sequence"/>
</dbReference>
<name>A0A484FZ07_COLOR</name>
<feature type="transmembrane region" description="Helical" evidence="8">
    <location>
        <begin position="354"/>
        <end position="373"/>
    </location>
</feature>
<accession>A0A484FZ07</accession>
<keyword evidence="5 8" id="KW-1133">Transmembrane helix</keyword>
<evidence type="ECO:0000256" key="6">
    <source>
        <dbReference type="ARBA" id="ARBA00023136"/>
    </source>
</evidence>
<comment type="caution">
    <text evidence="9">The sequence shown here is derived from an EMBL/GenBank/DDBJ whole genome shotgun (WGS) entry which is preliminary data.</text>
</comment>
<feature type="transmembrane region" description="Helical" evidence="8">
    <location>
        <begin position="467"/>
        <end position="487"/>
    </location>
</feature>
<feature type="transmembrane region" description="Helical" evidence="8">
    <location>
        <begin position="710"/>
        <end position="731"/>
    </location>
</feature>
<dbReference type="GO" id="GO:0000329">
    <property type="term" value="C:fungal-type vacuole membrane"/>
    <property type="evidence" value="ECO:0007669"/>
    <property type="project" value="TreeGrafter"/>
</dbReference>
<evidence type="ECO:0000256" key="2">
    <source>
        <dbReference type="ARBA" id="ARBA00008807"/>
    </source>
</evidence>
<evidence type="ECO:0000256" key="8">
    <source>
        <dbReference type="SAM" id="Phobius"/>
    </source>
</evidence>
<evidence type="ECO:0000256" key="5">
    <source>
        <dbReference type="ARBA" id="ARBA00022989"/>
    </source>
</evidence>